<protein>
    <recommendedName>
        <fullName evidence="7">EamA domain-containing protein</fullName>
    </recommendedName>
</protein>
<keyword evidence="5 6" id="KW-0472">Membrane</keyword>
<evidence type="ECO:0000256" key="5">
    <source>
        <dbReference type="ARBA" id="ARBA00023136"/>
    </source>
</evidence>
<comment type="caution">
    <text evidence="8">The sequence shown here is derived from an EMBL/GenBank/DDBJ whole genome shotgun (WGS) entry which is preliminary data.</text>
</comment>
<dbReference type="AlphaFoldDB" id="A0A644TSP2"/>
<gene>
    <name evidence="8" type="ORF">SDC9_15744</name>
</gene>
<evidence type="ECO:0000256" key="1">
    <source>
        <dbReference type="ARBA" id="ARBA00004651"/>
    </source>
</evidence>
<dbReference type="GO" id="GO:0005886">
    <property type="term" value="C:plasma membrane"/>
    <property type="evidence" value="ECO:0007669"/>
    <property type="project" value="UniProtKB-SubCell"/>
</dbReference>
<dbReference type="Gene3D" id="1.10.3730.20">
    <property type="match status" value="1"/>
</dbReference>
<sequence length="311" mass="35408">MLKNFKAYIPIFFSMLFWGMSFIWTKDLLNAGFSPIIIITLRVLISGILLYVIFKTAGKLDKIDRKDYKLFMALAFFEPFLYFFGENWGLKYLDPSIGSIIISTIPVFVPFGLYFFHKEALHWQLIIGVFLTIIGLFIISISPNASFSVSGKGIALMFLAVFSAASYSVVLYKVIKKYEPITITTTQNIIGAIYYLPLFFAFEMKTLKTLTFNFNTLYPLFALAILCSSIAFICYSYSAKRLSIPKTSVFTNAVPIVTILFAVLLGKEYLTINKVVGMLVVLLGVFLSQINFKRKYYESKSRISAIKLHKR</sequence>
<feature type="transmembrane region" description="Helical" evidence="6">
    <location>
        <begin position="97"/>
        <end position="116"/>
    </location>
</feature>
<reference evidence="8" key="1">
    <citation type="submission" date="2019-08" db="EMBL/GenBank/DDBJ databases">
        <authorList>
            <person name="Kucharzyk K."/>
            <person name="Murdoch R.W."/>
            <person name="Higgins S."/>
            <person name="Loffler F."/>
        </authorList>
    </citation>
    <scope>NUCLEOTIDE SEQUENCE</scope>
</reference>
<feature type="domain" description="EamA" evidence="7">
    <location>
        <begin position="152"/>
        <end position="287"/>
    </location>
</feature>
<name>A0A644TSP2_9ZZZZ</name>
<feature type="transmembrane region" description="Helical" evidence="6">
    <location>
        <begin position="66"/>
        <end position="85"/>
    </location>
</feature>
<dbReference type="PANTHER" id="PTHR32322:SF18">
    <property type="entry name" value="S-ADENOSYLMETHIONINE_S-ADENOSYLHOMOCYSTEINE TRANSPORTER"/>
    <property type="match status" value="1"/>
</dbReference>
<comment type="subcellular location">
    <subcellularLocation>
        <location evidence="1">Cell membrane</location>
        <topology evidence="1">Multi-pass membrane protein</topology>
    </subcellularLocation>
</comment>
<evidence type="ECO:0000256" key="2">
    <source>
        <dbReference type="ARBA" id="ARBA00022475"/>
    </source>
</evidence>
<dbReference type="EMBL" id="VSSQ01000050">
    <property type="protein sequence ID" value="MPL69993.1"/>
    <property type="molecule type" value="Genomic_DNA"/>
</dbReference>
<accession>A0A644TSP2</accession>
<feature type="transmembrane region" description="Helical" evidence="6">
    <location>
        <begin position="123"/>
        <end position="142"/>
    </location>
</feature>
<evidence type="ECO:0000259" key="7">
    <source>
        <dbReference type="Pfam" id="PF00892"/>
    </source>
</evidence>
<feature type="transmembrane region" description="Helical" evidence="6">
    <location>
        <begin position="154"/>
        <end position="175"/>
    </location>
</feature>
<dbReference type="InterPro" id="IPR050638">
    <property type="entry name" value="AA-Vitamin_Transporters"/>
</dbReference>
<feature type="transmembrane region" description="Helical" evidence="6">
    <location>
        <begin position="272"/>
        <end position="292"/>
    </location>
</feature>
<dbReference type="Pfam" id="PF00892">
    <property type="entry name" value="EamA"/>
    <property type="match status" value="2"/>
</dbReference>
<evidence type="ECO:0000256" key="3">
    <source>
        <dbReference type="ARBA" id="ARBA00022692"/>
    </source>
</evidence>
<dbReference type="InterPro" id="IPR000620">
    <property type="entry name" value="EamA_dom"/>
</dbReference>
<proteinExistence type="predicted"/>
<evidence type="ECO:0000256" key="6">
    <source>
        <dbReference type="SAM" id="Phobius"/>
    </source>
</evidence>
<keyword evidence="2" id="KW-1003">Cell membrane</keyword>
<organism evidence="8">
    <name type="scientific">bioreactor metagenome</name>
    <dbReference type="NCBI Taxonomy" id="1076179"/>
    <lineage>
        <taxon>unclassified sequences</taxon>
        <taxon>metagenomes</taxon>
        <taxon>ecological metagenomes</taxon>
    </lineage>
</organism>
<feature type="domain" description="EamA" evidence="7">
    <location>
        <begin position="7"/>
        <end position="140"/>
    </location>
</feature>
<feature type="transmembrane region" description="Helical" evidence="6">
    <location>
        <begin position="187"/>
        <end position="204"/>
    </location>
</feature>
<feature type="transmembrane region" description="Helical" evidence="6">
    <location>
        <begin position="216"/>
        <end position="237"/>
    </location>
</feature>
<dbReference type="PANTHER" id="PTHR32322">
    <property type="entry name" value="INNER MEMBRANE TRANSPORTER"/>
    <property type="match status" value="1"/>
</dbReference>
<evidence type="ECO:0000256" key="4">
    <source>
        <dbReference type="ARBA" id="ARBA00022989"/>
    </source>
</evidence>
<keyword evidence="3 6" id="KW-0812">Transmembrane</keyword>
<evidence type="ECO:0000313" key="8">
    <source>
        <dbReference type="EMBL" id="MPL69993.1"/>
    </source>
</evidence>
<dbReference type="SUPFAM" id="SSF103481">
    <property type="entry name" value="Multidrug resistance efflux transporter EmrE"/>
    <property type="match status" value="2"/>
</dbReference>
<feature type="transmembrane region" description="Helical" evidence="6">
    <location>
        <begin position="31"/>
        <end position="54"/>
    </location>
</feature>
<keyword evidence="4 6" id="KW-1133">Transmembrane helix</keyword>
<dbReference type="InterPro" id="IPR037185">
    <property type="entry name" value="EmrE-like"/>
</dbReference>
<feature type="transmembrane region" description="Helical" evidence="6">
    <location>
        <begin position="7"/>
        <end position="25"/>
    </location>
</feature>
<feature type="transmembrane region" description="Helical" evidence="6">
    <location>
        <begin position="249"/>
        <end position="266"/>
    </location>
</feature>